<name>G9MXG1_HYPVG</name>
<dbReference type="Proteomes" id="UP000007115">
    <property type="component" value="Unassembled WGS sequence"/>
</dbReference>
<protein>
    <submittedName>
        <fullName evidence="1">Uncharacterized protein</fullName>
    </submittedName>
</protein>
<dbReference type="OrthoDB" id="3559235at2759"/>
<proteinExistence type="predicted"/>
<sequence>MNTTTEFINDALNKIKHARSTRETLGSPKALDTVVKQLTTAESVLALVRDNSVLQTDAVRNEVKTVLSLARESDLIFDGLIKVASHRLPSILKATSFNEQLKGIHTRFDKALQQASSQILGVAVGLSGSQEDGYLVQFNTLSDINERVKKVLQKNLALMDFLQAQQKVQERDFNGAISLQPSDVKAFKERAWQKPNNQVLKEFSRASVYENTATSRLNIFTGNIGVEPGYVSSFNGTSTVHHNTMGSDSSIITGDIGGQAALEMMKHMWRGTTND</sequence>
<accession>G9MXG1</accession>
<gene>
    <name evidence="1" type="ORF">TRIVIDRAFT_213285</name>
</gene>
<keyword evidence="2" id="KW-1185">Reference proteome</keyword>
<dbReference type="GeneID" id="25790730"/>
<dbReference type="InParanoid" id="G9MXG1"/>
<dbReference type="AlphaFoldDB" id="G9MXG1"/>
<dbReference type="HOGENOM" id="CLU_1012149_0_0_1"/>
<reference evidence="1 2" key="1">
    <citation type="journal article" date="2011" name="Genome Biol.">
        <title>Comparative genome sequence analysis underscores mycoparasitism as the ancestral life style of Trichoderma.</title>
        <authorList>
            <person name="Kubicek C.P."/>
            <person name="Herrera-Estrella A."/>
            <person name="Seidl-Seiboth V."/>
            <person name="Martinez D.A."/>
            <person name="Druzhinina I.S."/>
            <person name="Thon M."/>
            <person name="Zeilinger S."/>
            <person name="Casas-Flores S."/>
            <person name="Horwitz B.A."/>
            <person name="Mukherjee P.K."/>
            <person name="Mukherjee M."/>
            <person name="Kredics L."/>
            <person name="Alcaraz L.D."/>
            <person name="Aerts A."/>
            <person name="Antal Z."/>
            <person name="Atanasova L."/>
            <person name="Cervantes-Badillo M.G."/>
            <person name="Challacombe J."/>
            <person name="Chertkov O."/>
            <person name="McCluskey K."/>
            <person name="Coulpier F."/>
            <person name="Deshpande N."/>
            <person name="von Doehren H."/>
            <person name="Ebbole D.J."/>
            <person name="Esquivel-Naranjo E.U."/>
            <person name="Fekete E."/>
            <person name="Flipphi M."/>
            <person name="Glaser F."/>
            <person name="Gomez-Rodriguez E.Y."/>
            <person name="Gruber S."/>
            <person name="Han C."/>
            <person name="Henrissat B."/>
            <person name="Hermosa R."/>
            <person name="Hernandez-Onate M."/>
            <person name="Karaffa L."/>
            <person name="Kosti I."/>
            <person name="Le Crom S."/>
            <person name="Lindquist E."/>
            <person name="Lucas S."/>
            <person name="Luebeck M."/>
            <person name="Luebeck P.S."/>
            <person name="Margeot A."/>
            <person name="Metz B."/>
            <person name="Misra M."/>
            <person name="Nevalainen H."/>
            <person name="Omann M."/>
            <person name="Packer N."/>
            <person name="Perrone G."/>
            <person name="Uresti-Rivera E.E."/>
            <person name="Salamov A."/>
            <person name="Schmoll M."/>
            <person name="Seiboth B."/>
            <person name="Shapiro H."/>
            <person name="Sukno S."/>
            <person name="Tamayo-Ramos J.A."/>
            <person name="Tisch D."/>
            <person name="Wiest A."/>
            <person name="Wilkinson H.H."/>
            <person name="Zhang M."/>
            <person name="Coutinho P.M."/>
            <person name="Kenerley C.M."/>
            <person name="Monte E."/>
            <person name="Baker S.E."/>
            <person name="Grigoriev I.V."/>
        </authorList>
    </citation>
    <scope>NUCLEOTIDE SEQUENCE [LARGE SCALE GENOMIC DNA]</scope>
    <source>
        <strain evidence="2">Gv29-8 / FGSC 10586</strain>
    </source>
</reference>
<dbReference type="OMA" id="LGQARIM"/>
<dbReference type="eggNOG" id="ENOG502T571">
    <property type="taxonomic scope" value="Eukaryota"/>
</dbReference>
<dbReference type="EMBL" id="ABDF02000077">
    <property type="protein sequence ID" value="EHK20859.1"/>
    <property type="molecule type" value="Genomic_DNA"/>
</dbReference>
<dbReference type="RefSeq" id="XP_013955054.1">
    <property type="nucleotide sequence ID" value="XM_014099579.1"/>
</dbReference>
<dbReference type="VEuPathDB" id="FungiDB:TRIVIDRAFT_213285"/>
<evidence type="ECO:0000313" key="1">
    <source>
        <dbReference type="EMBL" id="EHK20859.1"/>
    </source>
</evidence>
<comment type="caution">
    <text evidence="1">The sequence shown here is derived from an EMBL/GenBank/DDBJ whole genome shotgun (WGS) entry which is preliminary data.</text>
</comment>
<organism evidence="1 2">
    <name type="scientific">Hypocrea virens (strain Gv29-8 / FGSC 10586)</name>
    <name type="common">Gliocladium virens</name>
    <name type="synonym">Trichoderma virens</name>
    <dbReference type="NCBI Taxonomy" id="413071"/>
    <lineage>
        <taxon>Eukaryota</taxon>
        <taxon>Fungi</taxon>
        <taxon>Dikarya</taxon>
        <taxon>Ascomycota</taxon>
        <taxon>Pezizomycotina</taxon>
        <taxon>Sordariomycetes</taxon>
        <taxon>Hypocreomycetidae</taxon>
        <taxon>Hypocreales</taxon>
        <taxon>Hypocreaceae</taxon>
        <taxon>Trichoderma</taxon>
    </lineage>
</organism>
<evidence type="ECO:0000313" key="2">
    <source>
        <dbReference type="Proteomes" id="UP000007115"/>
    </source>
</evidence>